<keyword evidence="2" id="KW-1185">Reference proteome</keyword>
<accession>A0A8T2MSU0</accession>
<dbReference type="PANTHER" id="PTHR15108">
    <property type="entry name" value="N-ACYLGLUCOSAMINE-2-EPIMERASE"/>
    <property type="match status" value="1"/>
</dbReference>
<organism evidence="1 2">
    <name type="scientific">Albula glossodonta</name>
    <name type="common">roundjaw bonefish</name>
    <dbReference type="NCBI Taxonomy" id="121402"/>
    <lineage>
        <taxon>Eukaryota</taxon>
        <taxon>Metazoa</taxon>
        <taxon>Chordata</taxon>
        <taxon>Craniata</taxon>
        <taxon>Vertebrata</taxon>
        <taxon>Euteleostomi</taxon>
        <taxon>Actinopterygii</taxon>
        <taxon>Neopterygii</taxon>
        <taxon>Teleostei</taxon>
        <taxon>Albuliformes</taxon>
        <taxon>Albulidae</taxon>
        <taxon>Albula</taxon>
    </lineage>
</organism>
<evidence type="ECO:0008006" key="3">
    <source>
        <dbReference type="Google" id="ProtNLM"/>
    </source>
</evidence>
<feature type="non-terminal residue" evidence="1">
    <location>
        <position position="1"/>
    </location>
</feature>
<evidence type="ECO:0000313" key="2">
    <source>
        <dbReference type="Proteomes" id="UP000824540"/>
    </source>
</evidence>
<proteinExistence type="predicted"/>
<dbReference type="OrthoDB" id="414129at2759"/>
<comment type="caution">
    <text evidence="1">The sequence shown here is derived from an EMBL/GenBank/DDBJ whole genome shotgun (WGS) entry which is preliminary data.</text>
</comment>
<dbReference type="Proteomes" id="UP000824540">
    <property type="component" value="Unassembled WGS sequence"/>
</dbReference>
<dbReference type="EMBL" id="JAFBMS010001882">
    <property type="protein sequence ID" value="KAG9328748.1"/>
    <property type="molecule type" value="Genomic_DNA"/>
</dbReference>
<gene>
    <name evidence="1" type="ORF">JZ751_010835</name>
</gene>
<reference evidence="1" key="1">
    <citation type="thesis" date="2021" institute="BYU ScholarsArchive" country="Provo, UT, USA">
        <title>Applications of and Algorithms for Genome Assembly and Genomic Analyses with an Emphasis on Marine Teleosts.</title>
        <authorList>
            <person name="Pickett B.D."/>
        </authorList>
    </citation>
    <scope>NUCLEOTIDE SEQUENCE</scope>
    <source>
        <strain evidence="1">HI-2016</strain>
    </source>
</reference>
<dbReference type="InterPro" id="IPR012341">
    <property type="entry name" value="6hp_glycosidase-like_sf"/>
</dbReference>
<dbReference type="SUPFAM" id="SSF48208">
    <property type="entry name" value="Six-hairpin glycosidases"/>
    <property type="match status" value="1"/>
</dbReference>
<sequence length="65" mass="7691">MTAAKLVQFRDRIRTELDRAVDFWLKYSHDKDHGGFFTCIGKDGKVYDDLKYVWLQGRQVKTLLP</sequence>
<dbReference type="Gene3D" id="1.50.10.10">
    <property type="match status" value="1"/>
</dbReference>
<name>A0A8T2MSU0_9TELE</name>
<dbReference type="GO" id="GO:0005975">
    <property type="term" value="P:carbohydrate metabolic process"/>
    <property type="evidence" value="ECO:0007669"/>
    <property type="project" value="InterPro"/>
</dbReference>
<protein>
    <recommendedName>
        <fullName evidence="3">N-acylglucosamine 2-epimerase</fullName>
    </recommendedName>
</protein>
<dbReference type="InterPro" id="IPR008928">
    <property type="entry name" value="6-hairpin_glycosidase_sf"/>
</dbReference>
<evidence type="ECO:0000313" key="1">
    <source>
        <dbReference type="EMBL" id="KAG9328748.1"/>
    </source>
</evidence>
<dbReference type="AlphaFoldDB" id="A0A8T2MSU0"/>